<proteinExistence type="predicted"/>
<dbReference type="AlphaFoldDB" id="A0A0A9E0Z6"/>
<reference evidence="3" key="2">
    <citation type="journal article" date="2015" name="Data Brief">
        <title>Shoot transcriptome of the giant reed, Arundo donax.</title>
        <authorList>
            <person name="Barrero R.A."/>
            <person name="Guerrero F.D."/>
            <person name="Moolhuijzen P."/>
            <person name="Goolsby J.A."/>
            <person name="Tidwell J."/>
            <person name="Bellgard S.E."/>
            <person name="Bellgard M.I."/>
        </authorList>
    </citation>
    <scope>NUCLEOTIDE SEQUENCE</scope>
    <source>
        <tissue evidence="3">Shoot tissue taken approximately 20 cm above the soil surface</tissue>
    </source>
</reference>
<feature type="region of interest" description="Disordered" evidence="1">
    <location>
        <begin position="91"/>
        <end position="110"/>
    </location>
</feature>
<organism evidence="3">
    <name type="scientific">Arundo donax</name>
    <name type="common">Giant reed</name>
    <name type="synonym">Donax arundinaceus</name>
    <dbReference type="NCBI Taxonomy" id="35708"/>
    <lineage>
        <taxon>Eukaryota</taxon>
        <taxon>Viridiplantae</taxon>
        <taxon>Streptophyta</taxon>
        <taxon>Embryophyta</taxon>
        <taxon>Tracheophyta</taxon>
        <taxon>Spermatophyta</taxon>
        <taxon>Magnoliopsida</taxon>
        <taxon>Liliopsida</taxon>
        <taxon>Poales</taxon>
        <taxon>Poaceae</taxon>
        <taxon>PACMAD clade</taxon>
        <taxon>Arundinoideae</taxon>
        <taxon>Arundineae</taxon>
        <taxon>Arundo</taxon>
    </lineage>
</organism>
<dbReference type="EMBL" id="GBRH01208253">
    <property type="protein sequence ID" value="JAD89642.1"/>
    <property type="molecule type" value="Transcribed_RNA"/>
</dbReference>
<keyword evidence="2" id="KW-0732">Signal</keyword>
<feature type="chain" id="PRO_5002043887" evidence="2">
    <location>
        <begin position="20"/>
        <end position="110"/>
    </location>
</feature>
<evidence type="ECO:0000313" key="3">
    <source>
        <dbReference type="EMBL" id="JAD89642.1"/>
    </source>
</evidence>
<name>A0A0A9E0Z6_ARUDO</name>
<protein>
    <submittedName>
        <fullName evidence="3">Uncharacterized protein</fullName>
    </submittedName>
</protein>
<sequence>MTLRRIMVMAMACLHFLRALLLRLGLPVSTNKLSHLRITKTDSAAFLPGSGMWIMDGSLSGILGSSQSPMADGDHGFSLLTDARFPNQCTDGNIKLSDDPANEHTELAAW</sequence>
<accession>A0A0A9E0Z6</accession>
<evidence type="ECO:0000256" key="1">
    <source>
        <dbReference type="SAM" id="MobiDB-lite"/>
    </source>
</evidence>
<feature type="compositionally biased region" description="Basic and acidic residues" evidence="1">
    <location>
        <begin position="96"/>
        <end position="110"/>
    </location>
</feature>
<reference evidence="3" key="1">
    <citation type="submission" date="2014-09" db="EMBL/GenBank/DDBJ databases">
        <authorList>
            <person name="Magalhaes I.L.F."/>
            <person name="Oliveira U."/>
            <person name="Santos F.R."/>
            <person name="Vidigal T.H.D.A."/>
            <person name="Brescovit A.D."/>
            <person name="Santos A.J."/>
        </authorList>
    </citation>
    <scope>NUCLEOTIDE SEQUENCE</scope>
    <source>
        <tissue evidence="3">Shoot tissue taken approximately 20 cm above the soil surface</tissue>
    </source>
</reference>
<feature type="signal peptide" evidence="2">
    <location>
        <begin position="1"/>
        <end position="19"/>
    </location>
</feature>
<evidence type="ECO:0000256" key="2">
    <source>
        <dbReference type="SAM" id="SignalP"/>
    </source>
</evidence>